<keyword evidence="2" id="KW-1185">Reference proteome</keyword>
<dbReference type="EMBL" id="BKAR01000015">
    <property type="protein sequence ID" value="GEP84808.1"/>
    <property type="molecule type" value="Genomic_DNA"/>
</dbReference>
<reference evidence="1 2" key="1">
    <citation type="submission" date="2019-07" db="EMBL/GenBank/DDBJ databases">
        <title>Whole genome shotgun sequence of Staphylococcus piscifermentans NBRC 109625.</title>
        <authorList>
            <person name="Hosoyama A."/>
            <person name="Uohara A."/>
            <person name="Ohji S."/>
            <person name="Ichikawa N."/>
        </authorList>
    </citation>
    <scope>NUCLEOTIDE SEQUENCE [LARGE SCALE GENOMIC DNA]</scope>
    <source>
        <strain evidence="1 2">NBRC 109625</strain>
    </source>
</reference>
<name>A0A239TMU8_9STAP</name>
<accession>A0A239TMU8</accession>
<dbReference type="RefSeq" id="WP_095103530.1">
    <property type="nucleotide sequence ID" value="NZ_BKAR01000015.1"/>
</dbReference>
<protein>
    <submittedName>
        <fullName evidence="1">Uncharacterized protein</fullName>
    </submittedName>
</protein>
<comment type="caution">
    <text evidence="1">The sequence shown here is derived from an EMBL/GenBank/DDBJ whole genome shotgun (WGS) entry which is preliminary data.</text>
</comment>
<evidence type="ECO:0000313" key="2">
    <source>
        <dbReference type="Proteomes" id="UP000321736"/>
    </source>
</evidence>
<dbReference type="AlphaFoldDB" id="A0A239TMU8"/>
<organism evidence="1 2">
    <name type="scientific">Staphylococcus piscifermentans</name>
    <dbReference type="NCBI Taxonomy" id="70258"/>
    <lineage>
        <taxon>Bacteria</taxon>
        <taxon>Bacillati</taxon>
        <taxon>Bacillota</taxon>
        <taxon>Bacilli</taxon>
        <taxon>Bacillales</taxon>
        <taxon>Staphylococcaceae</taxon>
        <taxon>Staphylococcus</taxon>
    </lineage>
</organism>
<evidence type="ECO:0000313" key="1">
    <source>
        <dbReference type="EMBL" id="GEP84808.1"/>
    </source>
</evidence>
<sequence>MILRLVLILIAFVANTTLTYYLVDFGEVVQNFLKSMSISMILVFIFYYAKLMIELKRE</sequence>
<dbReference type="Proteomes" id="UP000321736">
    <property type="component" value="Unassembled WGS sequence"/>
</dbReference>
<proteinExistence type="predicted"/>
<gene>
    <name evidence="1" type="ORF">SPI02_13930</name>
</gene>